<dbReference type="PROSITE" id="PS00022">
    <property type="entry name" value="EGF_1"/>
    <property type="match status" value="1"/>
</dbReference>
<dbReference type="Pfam" id="PF13229">
    <property type="entry name" value="Beta_helix"/>
    <property type="match status" value="1"/>
</dbReference>
<evidence type="ECO:0000256" key="2">
    <source>
        <dbReference type="SAM" id="Phobius"/>
    </source>
</evidence>
<feature type="transmembrane region" description="Helical" evidence="2">
    <location>
        <begin position="3797"/>
        <end position="3823"/>
    </location>
</feature>
<dbReference type="InterPro" id="IPR039448">
    <property type="entry name" value="Beta_helix"/>
</dbReference>
<dbReference type="InterPro" id="IPR035914">
    <property type="entry name" value="Sperma_CUB_dom_sf"/>
</dbReference>
<protein>
    <recommendedName>
        <fullName evidence="4">CUB domain-containing protein</fullName>
    </recommendedName>
</protein>
<gene>
    <name evidence="5" type="ORF">H257_16939</name>
</gene>
<feature type="transmembrane region" description="Helical" evidence="2">
    <location>
        <begin position="4139"/>
        <end position="4157"/>
    </location>
</feature>
<feature type="transmembrane region" description="Helical" evidence="2">
    <location>
        <begin position="3835"/>
        <end position="3855"/>
    </location>
</feature>
<dbReference type="Gene3D" id="2.60.120.290">
    <property type="entry name" value="Spermadhesin, CUB domain"/>
    <property type="match status" value="3"/>
</dbReference>
<feature type="chain" id="PRO_5004841666" description="CUB domain-containing protein" evidence="3">
    <location>
        <begin position="25"/>
        <end position="4270"/>
    </location>
</feature>
<keyword evidence="3" id="KW-0732">Signal</keyword>
<dbReference type="SUPFAM" id="SSF49899">
    <property type="entry name" value="Concanavalin A-like lectins/glucanases"/>
    <property type="match status" value="3"/>
</dbReference>
<dbReference type="InterPro" id="IPR000859">
    <property type="entry name" value="CUB_dom"/>
</dbReference>
<feature type="transmembrane region" description="Helical" evidence="2">
    <location>
        <begin position="4195"/>
        <end position="4217"/>
    </location>
</feature>
<dbReference type="OrthoDB" id="77931at2759"/>
<dbReference type="InterPro" id="IPR013320">
    <property type="entry name" value="ConA-like_dom_sf"/>
</dbReference>
<feature type="transmembrane region" description="Helical" evidence="2">
    <location>
        <begin position="3901"/>
        <end position="3923"/>
    </location>
</feature>
<dbReference type="SUPFAM" id="SSF49854">
    <property type="entry name" value="Spermadhesin, CUB domain"/>
    <property type="match status" value="2"/>
</dbReference>
<evidence type="ECO:0000256" key="3">
    <source>
        <dbReference type="SAM" id="SignalP"/>
    </source>
</evidence>
<organism evidence="5">
    <name type="scientific">Aphanomyces astaci</name>
    <name type="common">Crayfish plague agent</name>
    <dbReference type="NCBI Taxonomy" id="112090"/>
    <lineage>
        <taxon>Eukaryota</taxon>
        <taxon>Sar</taxon>
        <taxon>Stramenopiles</taxon>
        <taxon>Oomycota</taxon>
        <taxon>Saprolegniomycetes</taxon>
        <taxon>Saprolegniales</taxon>
        <taxon>Verrucalvaceae</taxon>
        <taxon>Aphanomyces</taxon>
    </lineage>
</organism>
<feature type="signal peptide" evidence="3">
    <location>
        <begin position="1"/>
        <end position="24"/>
    </location>
</feature>
<dbReference type="PANTHER" id="PTHR11319">
    <property type="entry name" value="G PROTEIN-COUPLED RECEPTOR-RELATED"/>
    <property type="match status" value="1"/>
</dbReference>
<dbReference type="CDD" id="cd00055">
    <property type="entry name" value="EGF_Lam"/>
    <property type="match status" value="1"/>
</dbReference>
<dbReference type="InterPro" id="IPR006626">
    <property type="entry name" value="PbH1"/>
</dbReference>
<dbReference type="SUPFAM" id="SSF51126">
    <property type="entry name" value="Pectin lyase-like"/>
    <property type="match status" value="3"/>
</dbReference>
<dbReference type="STRING" id="112090.W4FIT5"/>
<dbReference type="CDD" id="cd00041">
    <property type="entry name" value="CUB"/>
    <property type="match status" value="1"/>
</dbReference>
<dbReference type="Pfam" id="PF13385">
    <property type="entry name" value="Laminin_G_3"/>
    <property type="match status" value="1"/>
</dbReference>
<dbReference type="SMART" id="SM00710">
    <property type="entry name" value="PbH1"/>
    <property type="match status" value="11"/>
</dbReference>
<dbReference type="SMART" id="SM00042">
    <property type="entry name" value="CUB"/>
    <property type="match status" value="2"/>
</dbReference>
<name>W4FIT5_APHAT</name>
<dbReference type="Gene3D" id="2.60.120.200">
    <property type="match status" value="3"/>
</dbReference>
<keyword evidence="2" id="KW-1133">Transmembrane helix</keyword>
<proteinExistence type="predicted"/>
<dbReference type="InterPro" id="IPR002049">
    <property type="entry name" value="LE_dom"/>
</dbReference>
<dbReference type="RefSeq" id="XP_009843861.1">
    <property type="nucleotide sequence ID" value="XM_009845559.1"/>
</dbReference>
<dbReference type="InterPro" id="IPR000742">
    <property type="entry name" value="EGF"/>
</dbReference>
<feature type="transmembrane region" description="Helical" evidence="2">
    <location>
        <begin position="4169"/>
        <end position="4189"/>
    </location>
</feature>
<evidence type="ECO:0000256" key="1">
    <source>
        <dbReference type="ARBA" id="ARBA00023157"/>
    </source>
</evidence>
<evidence type="ECO:0000259" key="4">
    <source>
        <dbReference type="PROSITE" id="PS01180"/>
    </source>
</evidence>
<dbReference type="GeneID" id="20818935"/>
<feature type="transmembrane region" description="Helical" evidence="2">
    <location>
        <begin position="4005"/>
        <end position="4025"/>
    </location>
</feature>
<dbReference type="PROSITE" id="PS01180">
    <property type="entry name" value="CUB"/>
    <property type="match status" value="1"/>
</dbReference>
<feature type="domain" description="CUB" evidence="4">
    <location>
        <begin position="2273"/>
        <end position="2386"/>
    </location>
</feature>
<dbReference type="EMBL" id="KI913208">
    <property type="protein sequence ID" value="ETV66633.1"/>
    <property type="molecule type" value="Genomic_DNA"/>
</dbReference>
<dbReference type="VEuPathDB" id="FungiDB:H257_16939"/>
<keyword evidence="1" id="KW-1015">Disulfide bond</keyword>
<dbReference type="PANTHER" id="PTHR11319:SF35">
    <property type="entry name" value="OUTER MEMBRANE PROTEIN PMPC-RELATED"/>
    <property type="match status" value="1"/>
</dbReference>
<keyword evidence="2" id="KW-0812">Transmembrane</keyword>
<evidence type="ECO:0000313" key="5">
    <source>
        <dbReference type="EMBL" id="ETV66633.1"/>
    </source>
</evidence>
<accession>W4FIT5</accession>
<reference evidence="5" key="1">
    <citation type="submission" date="2013-12" db="EMBL/GenBank/DDBJ databases">
        <title>The Genome Sequence of Aphanomyces astaci APO3.</title>
        <authorList>
            <consortium name="The Broad Institute Genomics Platform"/>
            <person name="Russ C."/>
            <person name="Tyler B."/>
            <person name="van West P."/>
            <person name="Dieguez-Uribeondo J."/>
            <person name="Young S.K."/>
            <person name="Zeng Q."/>
            <person name="Gargeya S."/>
            <person name="Fitzgerald M."/>
            <person name="Abouelleil A."/>
            <person name="Alvarado L."/>
            <person name="Chapman S.B."/>
            <person name="Gainer-Dewar J."/>
            <person name="Goldberg J."/>
            <person name="Griggs A."/>
            <person name="Gujja S."/>
            <person name="Hansen M."/>
            <person name="Howarth C."/>
            <person name="Imamovic A."/>
            <person name="Ireland A."/>
            <person name="Larimer J."/>
            <person name="McCowan C."/>
            <person name="Murphy C."/>
            <person name="Pearson M."/>
            <person name="Poon T.W."/>
            <person name="Priest M."/>
            <person name="Roberts A."/>
            <person name="Saif S."/>
            <person name="Shea T."/>
            <person name="Sykes S."/>
            <person name="Wortman J."/>
            <person name="Nusbaum C."/>
            <person name="Birren B."/>
        </authorList>
    </citation>
    <scope>NUCLEOTIDE SEQUENCE [LARGE SCALE GENOMIC DNA]</scope>
    <source>
        <strain evidence="5">APO3</strain>
    </source>
</reference>
<sequence>MGWQACWLTVFLAAWLCCNSVVRGQTCSLSSSITKAPGVVQDRASPSGLYAASMECHWQISSTQANTVVELTFDLLNLVQYRGSNNDVLLVNLGSSKPGASIPKGWAAYRRHQVSAGTDDIGAWDYTSSNGGTNVCPATSFDPVTTDLTTGSLLTDPQRNLTWIYFTGAYTPDTDNAMTLTSSASDVYIVFRSFIQGTDTSTTYGFQIRYDFVPSYCAPATVLSPRVDVSDTITTSASYTVQDNVVGQMQPNITCVWHLQPFRLDASGDHLGMDAVWISFTSFDLQGVSGLAIYDGGSESAPLLASYSVHNAPQGLVITTQGTAYLKLSTDANARSRGFTMSWSTSFCPYKCSGPSRGVCQYGHCLCAKGWSGASCSVPQGWFCTDSHYNSTDGCDCGCGLYDPDCDAIGETNQPKLCTPSTSTAAYSGSQGKLSTGECLFCTLPPSLPAPKSLPMVTWDGDYIEQSCPFNYQCPQGNVCTTTGKCVAVLPDSSPVLGSSSSYRKQCVATSDCPAFTVCDTDTFQCEAPDSLGLSLTPPSTVCSLVGLTNTSTFLGLTIEVRLRLASAQPSDTIVAYPGLSITHSSSLAFSASILGAWNSDVNIADGLWHDVAWVWDNVQGSMTLYSKQTVLATTTVAPSVPPLAPNQALTFGSADGAVAYFRMSSIAKPASTLFAPTSSSDSPSVVAEFNFGQGSTRDWSANQNDLTGSPSLIVSPSSVYACVAYPLDISTSFTTGMVLSVTGIVLSTTWEVGVKAANGIALLQVTSVTAKSVQVLVDTVAVTSLAIATPVTSNLSIRLQKLSPTSIEICINDVSCVKILPSTTLASTFYVAHGGFTSTCVTRADSLTALAPLVAVPTLTKDTREACIFPFTLPLRDCTAFESYVATKAYNAAAFVAVAKPYAYATLDQLVQPCQCNTMPPWNTSNYVITRVNSTAPPSVTVQITYNYIKTQVTAGGPQTNQCASQCFFIENTNQGPPLTPALPFNSSANATFVSGTTAKRYTMTREFMFQQDAHNIWQVVGTGVARTERCVVEGPDEAVVATSVSVFSCQTIGGSASDPPSPQPYCVLQNTKKTCLAEQNGCGIENGQVVYTSTGGSFEDGYESNSVTDGVHECTFNIYPAIHPKALEPFAVLTYVVPKSQLGQGDVLAVTTSIGTSANLISGSTVRTLMQREAEFTLSTAGDKSGTPGDGFIVEFDTVYSFPTAPTAHFCSNAVTTLSFQDSVVFPTYSFDNSTLVLSPNSISNCDFILQAANASAGSVVWVQFLSLALTSDRIDLFDLNADSTPSSLLATITSTSYSVEHSAVDFNGATDYLVSDMPVEVPSSILFWIQVASTLTADCTVASACLTNNIPKPMKVLGSDNHFPGFNVVLAPDTGVLSVQFNTGRSFSLLFDVRLSSWLHVAIVRRNSDLFGYIDGTLVPVASAATTSNATTTTTISQGLLYIGGQPSLPDATNIYFSGQLRHVVLFSEPKTVFEINRQMNLPCEESDVSLVVCYSFQTRLDLSRFANHLHFHGPSILQSSALVLSHNLRKIFTANSSKVLLRYSSPTSSATADAFRLVAWSTFCVMPCFGDCDDRGHCVCRPGTSGRHCNVTIPPCSNHVIVPEGSGTITLPSPSSTVVRDHHFVPDISSRGGFGALVDCSWHIQQSNSIVMLDMQLVDLTDDNVILSIYDGDRVATMYTSAYNLSAAMAMDRAAFFSRGQVQYTQAVIRNISSTVALATLWPSTFNASACSKVYHVVTFERGKVCADASAVGLSRRLASETIATFWWTLSSSAYASVLTTSQLYFNSFDQNSANITVEYHLRPIDTRSNADTSPYPALFRLRRRTSSFSTCKDGSDVNLDGLSGQLAEFTSILRPDLGTSGYTDQCLVTPLFDYTGNWAIDASKLYYGAFRTKFVLDQVQSIPFTMVVQAEVVLTTKDQYIFSQENQAVGSIFLKFAPTTKASGVWIFGTVGQNDGVASTNPTSFTGESVHLAITVVSGVWTYYVNGVRHSTLNTVTNYQTCVATGRASCQLPILTFSDVQNRLVIGATVSNGQGDGFWIGTIQRVKVYESALSEAIIGCLAGGSRATVIQSTVVNAVASSTNSTTATLSTIDITTVTVQATSVISRLVREWTLVRSPCQVPPTSLQLDGNAVAYMLNVPDVQLSSSLVWNSFDDTLAQLSWRNGSFFSQSTLKRSKRYGFGLTTELIVRLLTEYGNLVENTPYHITRLYVNSVGPTGAVVSFTLTNVFRSSVDAKATLVRFNDTWLVPASIERLVPPDFGVVPPVKCISSTNFTASAGYFSDGQPTETSPSVHDTLCKWEIQAPPAQTIRLQLDLFNIDCTEGVLLLVDLDTAVSTALCGNITTRSITVGRNMRFVFGIGPATGPQPTKSTGFYAKYWFSGHNSTQNTTDVPATYSNWTLVETSPTTGTSQCQVDASAALSPLYPWQVQSVSLTSIFNRTCYATEMQSPNISQWDVESVDYDGGSPTCLQWEHDDSMPWTATDVQISRTNDLTSIPPPTLVTQSSPALELTSHSSIPLIPFQSTKSSAEIRFQSQGRGGRSRVVVAYSTRKVYYVAPPSYRPADGSMGDGSLDAPFTTAFADLFANVLSDGDLLRLFPGRYSGSSYCNLVVTKAVGVDSIGGPDRTIVDCLGTFRGWQLAHVRGLTTITGITFTQCTVASNVHGAALWISGPTVLHQCRFVHNTDGIGIVAVVAPSASRLVDCEFELNVGRSALAILSATVTVADSRFLNNTSTGTEEIVVVTRYEGTGGANVLGNPASATVSNCTFARNSGAAALGLKFSSNAVVTNCSFLSNQAGGITVFAAMLVFTFNSAQDNNTTGLLGTVRGSITSSWNVFDSNRADYGGAVFVTAATSWNGSWNVYQNNVATVAGGAMYGTPDNFVESHSSFLSNSAGPDSSTTDVATKFTGGAISFQNGAHIDFKSNLFRGNSASTAGGAIYLQSSSATIHSNQFDQNTANDGDGGAVMLAQCTQQGVTFQSNYFVANEASNGGSVALDSSTSVTLDGDRFDASLAFLYGGALYSTSQSEVQLVNVSILRGVADNGGGVYATTDSIVTITNSTFARCSSRFDGGSIYVINRVFLQLYQVQFDHSSALGNGGTLVAMSQRTQLVMMNVEMVHSTADKGGAVYLIDCKVSRGNVHGLRIGQSVGRVMGGAIYAVLVEMTLSNLVTWNTSSVNGGMLSLEDCTATIIDSEVQLATAVVNGGAFYAIVSTLTLISTYLERNAAANYGGGVYGFASTLHVTDGSVISMSTSNFGGGVFAASSTVYLDEMTFEGNLAATGGGLCTDMSDVWATKSTFDGNVASDMGGGGYISYNYVQLVNSTIVENEARQGGGLYLTKLNGFDIHDSIISQNRLNHELRAIGGGLVVIQLGANAAIGNSTLEGNVGGDDSQGGAVYADNSGVTSNSTVTIRIDSAIFKGNAAGAGGAVYLTAMAVDFIHTVLQANLARTGGGGAVYWQGKAEPGGLQSQSFSLNQAYCGPDFASTPYALQPVYTVPSTVEDWAGEASGQPFEGTFLVYVVDQYMQTVKTDYSVLVALQSATSGAFVTGASQATAVAGVCDFKGASVQQLPGRSITITVSSPSLRALGNVTLPVRKCVRGEMIPLGVSQCIRCTFGKFSWNTSDTICHDCPTGAVCGGGDSVIALEGYWRFANSTGVCPNLDLPYDNCKLNVCLGSSCGGYVAAAHTATVRLDGPNNSMVLSLSSGEDASASYSVADQLFVVGKVVTVVGTANDQVYVTGDDELPTEGSVNIFWPADQVCSDGYTGNLCLQCARGFTRSGKSACVACPANYTLTILVLIGGVFAVVVIVVVLIRMAINKAKKKSNLTSILTKIFTSYLQLIILAESFNVDWPKEVLAMFRVQGAVASPGDKLISMACLLDYYTQDVSYVASLSAYYTQLVLYLCLPVCGVVFPAIYWTTRYRAIRRRHHAKDWVTAVQPGTLDLVSIESVDKLFESVGEKPSDLVLVVVHSFVQQTPAPVASVKAAYLAAIKMETRAKLVVSVIVIMFLIHPSLTNHLFQMFACTQLGSDETGAPLYFLNPDLDVKCYTASHFRWMYCVGIPALIGFTLGIPVFALYVVYSCRHNLDDLSTKLEYGFLYIGFRREYFYWEIWVMTRKILVCFIAVFLKPQGTGPQALAATVLVFLGLYVHMDCQPYEDKRVNRLEQMALVTSLFTMFCALFLYQVEVVGVSRVLFGAMVIAANCVFSLEFSRLMAMALKDKAVGAMSKLTQLKALQNAVHGIQATRRLTTTDRKVYVSQTPKLG</sequence>
<keyword evidence="2" id="KW-0472">Membrane</keyword>
<dbReference type="InterPro" id="IPR011050">
    <property type="entry name" value="Pectin_lyase_fold/virulence"/>
</dbReference>
<feature type="transmembrane region" description="Helical" evidence="2">
    <location>
        <begin position="4112"/>
        <end position="4133"/>
    </location>
</feature>
<feature type="transmembrane region" description="Helical" evidence="2">
    <location>
        <begin position="4060"/>
        <end position="4086"/>
    </location>
</feature>